<name>A0A8H4A552_GIGMA</name>
<accession>A0A8H4A552</accession>
<dbReference type="GO" id="GO:0022904">
    <property type="term" value="P:respiratory electron transport chain"/>
    <property type="evidence" value="ECO:0007669"/>
    <property type="project" value="TreeGrafter"/>
</dbReference>
<dbReference type="GO" id="GO:0090324">
    <property type="term" value="P:negative regulation of oxidative phosphorylation"/>
    <property type="evidence" value="ECO:0007669"/>
    <property type="project" value="InterPro"/>
</dbReference>
<evidence type="ECO:0000256" key="1">
    <source>
        <dbReference type="ARBA" id="ARBA00009508"/>
    </source>
</evidence>
<comment type="caution">
    <text evidence="2">The sequence shown here is derived from an EMBL/GenBank/DDBJ whole genome shotgun (WGS) entry which is preliminary data.</text>
</comment>
<dbReference type="PANTHER" id="PTHR21024:SF0">
    <property type="entry name" value="ELECTRON TRANSFER FLAVOPROTEIN REGULATORY FACTOR 1"/>
    <property type="match status" value="1"/>
</dbReference>
<proteinExistence type="inferred from homology"/>
<dbReference type="AlphaFoldDB" id="A0A8H4A552"/>
<dbReference type="InterPro" id="IPR052000">
    <property type="entry name" value="ETFRF1"/>
</dbReference>
<dbReference type="PANTHER" id="PTHR21024">
    <property type="entry name" value="GROWTH HORMONE-INDUCIBLE SOLUBLE PROTEIN-RELATED"/>
    <property type="match status" value="1"/>
</dbReference>
<dbReference type="Proteomes" id="UP000439903">
    <property type="component" value="Unassembled WGS sequence"/>
</dbReference>
<dbReference type="GO" id="GO:0005739">
    <property type="term" value="C:mitochondrion"/>
    <property type="evidence" value="ECO:0007669"/>
    <property type="project" value="TreeGrafter"/>
</dbReference>
<dbReference type="CDD" id="cd20265">
    <property type="entry name" value="Complex1_LYR_ETFRF1_LYRM5"/>
    <property type="match status" value="1"/>
</dbReference>
<dbReference type="Pfam" id="PF13233">
    <property type="entry name" value="Complex1_LYR_2"/>
    <property type="match status" value="1"/>
</dbReference>
<protein>
    <submittedName>
        <fullName evidence="2">LYR motif-containing protein 5B</fullName>
    </submittedName>
</protein>
<gene>
    <name evidence="2" type="ORF">F8M41_007694</name>
</gene>
<dbReference type="InterPro" id="IPR045296">
    <property type="entry name" value="Complex1_LYR_ETFRF1_LYRM5"/>
</dbReference>
<organism evidence="2 3">
    <name type="scientific">Gigaspora margarita</name>
    <dbReference type="NCBI Taxonomy" id="4874"/>
    <lineage>
        <taxon>Eukaryota</taxon>
        <taxon>Fungi</taxon>
        <taxon>Fungi incertae sedis</taxon>
        <taxon>Mucoromycota</taxon>
        <taxon>Glomeromycotina</taxon>
        <taxon>Glomeromycetes</taxon>
        <taxon>Diversisporales</taxon>
        <taxon>Gigasporaceae</taxon>
        <taxon>Gigaspora</taxon>
    </lineage>
</organism>
<evidence type="ECO:0000313" key="3">
    <source>
        <dbReference type="Proteomes" id="UP000439903"/>
    </source>
</evidence>
<comment type="similarity">
    <text evidence="1">Belongs to the complex I LYR family.</text>
</comment>
<sequence>MLEYSNSNRRFSALDKVINLLKVIKECTLCTNYCKMPNSQVTLQYQVKNLYKRLLFIGREYPLGYSYFHPRLKKAFLKNRDLKNEDDIKKAIETGEYVYKEIETLYYLKKYRALKKSYYD</sequence>
<keyword evidence="3" id="KW-1185">Reference proteome</keyword>
<reference evidence="2 3" key="1">
    <citation type="journal article" date="2019" name="Environ. Microbiol.">
        <title>At the nexus of three kingdoms: the genome of the mycorrhizal fungus Gigaspora margarita provides insights into plant, endobacterial and fungal interactions.</title>
        <authorList>
            <person name="Venice F."/>
            <person name="Ghignone S."/>
            <person name="Salvioli di Fossalunga A."/>
            <person name="Amselem J."/>
            <person name="Novero M."/>
            <person name="Xianan X."/>
            <person name="Sedzielewska Toro K."/>
            <person name="Morin E."/>
            <person name="Lipzen A."/>
            <person name="Grigoriev I.V."/>
            <person name="Henrissat B."/>
            <person name="Martin F.M."/>
            <person name="Bonfante P."/>
        </authorList>
    </citation>
    <scope>NUCLEOTIDE SEQUENCE [LARGE SCALE GENOMIC DNA]</scope>
    <source>
        <strain evidence="2 3">BEG34</strain>
    </source>
</reference>
<evidence type="ECO:0000313" key="2">
    <source>
        <dbReference type="EMBL" id="KAF0414451.1"/>
    </source>
</evidence>
<dbReference type="OrthoDB" id="10258445at2759"/>
<dbReference type="EMBL" id="WTPW01001786">
    <property type="protein sequence ID" value="KAF0414451.1"/>
    <property type="molecule type" value="Genomic_DNA"/>
</dbReference>